<evidence type="ECO:0000259" key="10">
    <source>
        <dbReference type="PROSITE" id="PS50041"/>
    </source>
</evidence>
<name>A0A2Y9QEA8_TRIMA</name>
<comment type="subcellular location">
    <subcellularLocation>
        <location evidence="1">Membrane</location>
        <topology evidence="1">Single-pass type II membrane protein</topology>
    </subcellularLocation>
</comment>
<dbReference type="GO" id="GO:0016020">
    <property type="term" value="C:membrane"/>
    <property type="evidence" value="ECO:0007669"/>
    <property type="project" value="UniProtKB-SubCell"/>
</dbReference>
<proteinExistence type="predicted"/>
<dbReference type="Proteomes" id="UP000248480">
    <property type="component" value="Unplaced"/>
</dbReference>
<dbReference type="GeneID" id="111819380"/>
<dbReference type="PROSITE" id="PS00615">
    <property type="entry name" value="C_TYPE_LECTIN_1"/>
    <property type="match status" value="1"/>
</dbReference>
<keyword evidence="7" id="KW-1015">Disulfide bond</keyword>
<keyword evidence="5 9" id="KW-1133">Transmembrane helix</keyword>
<evidence type="ECO:0000313" key="11">
    <source>
        <dbReference type="Proteomes" id="UP000248480"/>
    </source>
</evidence>
<sequence>MNNQTVTYSELNLAKKPKRQQIKPKDADSSFSVTEREITYVELNFHNASQDLQKKDKTFHCKGKLIAGTLGLICLVLTASVITMTVTVITTSIGMMNKNRTQKANHCHRCPEDWLSYSNHCYYISSDIKNWTESRMACVSKKSNLFYIDNEEEMTLMKILSSFSWIGLYRESSHYSWFWINGPPSSQMITEPSNPRYNCVMVFKSRLQSASCGDEKIYICKHEILS</sequence>
<evidence type="ECO:0000256" key="8">
    <source>
        <dbReference type="ARBA" id="ARBA00023180"/>
    </source>
</evidence>
<dbReference type="KEGG" id="tmu:111819380"/>
<dbReference type="Pfam" id="PF00059">
    <property type="entry name" value="Lectin_C"/>
    <property type="match status" value="1"/>
</dbReference>
<keyword evidence="3" id="KW-0430">Lectin</keyword>
<dbReference type="InterPro" id="IPR016186">
    <property type="entry name" value="C-type_lectin-like/link_sf"/>
</dbReference>
<dbReference type="InterPro" id="IPR001304">
    <property type="entry name" value="C-type_lectin-like"/>
</dbReference>
<dbReference type="Gene3D" id="3.10.100.10">
    <property type="entry name" value="Mannose-Binding Protein A, subunit A"/>
    <property type="match status" value="1"/>
</dbReference>
<dbReference type="PANTHER" id="PTHR22800:SF242">
    <property type="entry name" value="NKG2-A_NKG2-B TYPE II INTEGRAL MEMBRANE PROTEIN"/>
    <property type="match status" value="1"/>
</dbReference>
<evidence type="ECO:0000313" key="12">
    <source>
        <dbReference type="RefSeq" id="XP_023581590.1"/>
    </source>
</evidence>
<keyword evidence="6 9" id="KW-0472">Membrane</keyword>
<dbReference type="SMART" id="SM00034">
    <property type="entry name" value="CLECT"/>
    <property type="match status" value="1"/>
</dbReference>
<organism evidence="11 12">
    <name type="scientific">Trichechus manatus latirostris</name>
    <name type="common">Florida manatee</name>
    <dbReference type="NCBI Taxonomy" id="127582"/>
    <lineage>
        <taxon>Eukaryota</taxon>
        <taxon>Metazoa</taxon>
        <taxon>Chordata</taxon>
        <taxon>Craniata</taxon>
        <taxon>Vertebrata</taxon>
        <taxon>Euteleostomi</taxon>
        <taxon>Mammalia</taxon>
        <taxon>Eutheria</taxon>
        <taxon>Afrotheria</taxon>
        <taxon>Sirenia</taxon>
        <taxon>Trichechidae</taxon>
        <taxon>Trichechus</taxon>
    </lineage>
</organism>
<dbReference type="PROSITE" id="PS50041">
    <property type="entry name" value="C_TYPE_LECTIN_2"/>
    <property type="match status" value="1"/>
</dbReference>
<evidence type="ECO:0000256" key="7">
    <source>
        <dbReference type="ARBA" id="ARBA00023157"/>
    </source>
</evidence>
<evidence type="ECO:0000256" key="9">
    <source>
        <dbReference type="SAM" id="Phobius"/>
    </source>
</evidence>
<feature type="transmembrane region" description="Helical" evidence="9">
    <location>
        <begin position="65"/>
        <end position="93"/>
    </location>
</feature>
<dbReference type="InterPro" id="IPR018378">
    <property type="entry name" value="C-type_lectin_CS"/>
</dbReference>
<dbReference type="GO" id="GO:0045954">
    <property type="term" value="P:positive regulation of natural killer cell mediated cytotoxicity"/>
    <property type="evidence" value="ECO:0007669"/>
    <property type="project" value="TreeGrafter"/>
</dbReference>
<dbReference type="InterPro" id="IPR033992">
    <property type="entry name" value="NKR-like_CTLD"/>
</dbReference>
<dbReference type="InterPro" id="IPR050919">
    <property type="entry name" value="NKG2/CD94_NK_receptors"/>
</dbReference>
<keyword evidence="11" id="KW-1185">Reference proteome</keyword>
<accession>A0A2Y9QEA8</accession>
<gene>
    <name evidence="12" type="primary">LOC111819380</name>
</gene>
<dbReference type="PANTHER" id="PTHR22800">
    <property type="entry name" value="C-TYPE LECTIN PROTEINS"/>
    <property type="match status" value="1"/>
</dbReference>
<dbReference type="AlphaFoldDB" id="A0A2Y9QEA8"/>
<dbReference type="CDD" id="cd03593">
    <property type="entry name" value="CLECT_NK_receptors_like"/>
    <property type="match status" value="1"/>
</dbReference>
<dbReference type="InterPro" id="IPR016187">
    <property type="entry name" value="CTDL_fold"/>
</dbReference>
<dbReference type="GO" id="GO:0002223">
    <property type="term" value="P:stimulatory C-type lectin receptor signaling pathway"/>
    <property type="evidence" value="ECO:0007669"/>
    <property type="project" value="TreeGrafter"/>
</dbReference>
<protein>
    <submittedName>
        <fullName evidence="12">NKG2-A/NKG2-B type II integral membrane protein-like isoform X1</fullName>
    </submittedName>
</protein>
<keyword evidence="2 9" id="KW-0812">Transmembrane</keyword>
<evidence type="ECO:0000256" key="2">
    <source>
        <dbReference type="ARBA" id="ARBA00022692"/>
    </source>
</evidence>
<dbReference type="InParanoid" id="A0A2Y9QEA8"/>
<reference evidence="12" key="1">
    <citation type="submission" date="2025-08" db="UniProtKB">
        <authorList>
            <consortium name="RefSeq"/>
        </authorList>
    </citation>
    <scope>IDENTIFICATION</scope>
</reference>
<feature type="domain" description="C-type lectin" evidence="10">
    <location>
        <begin position="117"/>
        <end position="221"/>
    </location>
</feature>
<evidence type="ECO:0000256" key="4">
    <source>
        <dbReference type="ARBA" id="ARBA00022968"/>
    </source>
</evidence>
<dbReference type="SUPFAM" id="SSF56436">
    <property type="entry name" value="C-type lectin-like"/>
    <property type="match status" value="1"/>
</dbReference>
<evidence type="ECO:0000256" key="5">
    <source>
        <dbReference type="ARBA" id="ARBA00022989"/>
    </source>
</evidence>
<dbReference type="FunCoup" id="A0A2Y9QEA8">
    <property type="interactions" value="208"/>
</dbReference>
<dbReference type="GO" id="GO:0030246">
    <property type="term" value="F:carbohydrate binding"/>
    <property type="evidence" value="ECO:0007669"/>
    <property type="project" value="UniProtKB-KW"/>
</dbReference>
<keyword evidence="8" id="KW-0325">Glycoprotein</keyword>
<dbReference type="STRING" id="127582.A0A2Y9QEA8"/>
<keyword evidence="4" id="KW-0735">Signal-anchor</keyword>
<evidence type="ECO:0000256" key="1">
    <source>
        <dbReference type="ARBA" id="ARBA00004606"/>
    </source>
</evidence>
<evidence type="ECO:0000256" key="3">
    <source>
        <dbReference type="ARBA" id="ARBA00022734"/>
    </source>
</evidence>
<dbReference type="RefSeq" id="XP_023581590.1">
    <property type="nucleotide sequence ID" value="XM_023725822.1"/>
</dbReference>
<evidence type="ECO:0000256" key="6">
    <source>
        <dbReference type="ARBA" id="ARBA00023136"/>
    </source>
</evidence>